<reference evidence="1 2" key="1">
    <citation type="journal article" date="2018" name="bioRxiv">
        <title>Evidence of independent acquisition and adaption of ultra-small bacteria to human hosts across the highly diverse yet reduced genomes of the phylum Saccharibacteria.</title>
        <authorList>
            <person name="McLean J.S."/>
            <person name="Bor B."/>
            <person name="To T.T."/>
            <person name="Liu Q."/>
            <person name="Kearns K.A."/>
            <person name="Solden L.M."/>
            <person name="Wrighton K.C."/>
            <person name="He X."/>
            <person name="Shi W."/>
        </authorList>
    </citation>
    <scope>NUCLEOTIDE SEQUENCE [LARGE SCALE GENOMIC DNA]</scope>
    <source>
        <strain evidence="1 2">TM7_CMJM_G6_1_HOT_870</strain>
    </source>
</reference>
<sequence length="140" mass="16553">MFKRNKTQLHPEYNQSDLIKIGMIVEKVNSTEMRINNIIINYYADKNKKEAFLNDFMFAGRLRLNDKLKIFKAVLKRKNIGYDDANIENWIKIRNMVAHGIPVDNNAIIFNGNFYNIEGQFSNFKKLQLKMDNLLYEAEK</sequence>
<evidence type="ECO:0000313" key="1">
    <source>
        <dbReference type="EMBL" id="RYC72329.1"/>
    </source>
</evidence>
<organism evidence="1 2">
    <name type="scientific">Candidatus Nanogingivalis gingivitcus</name>
    <dbReference type="NCBI Taxonomy" id="2171992"/>
    <lineage>
        <taxon>Bacteria</taxon>
        <taxon>Candidatus Saccharimonadota</taxon>
        <taxon>Candidatus Nanosyncoccalia</taxon>
        <taxon>Candidatus Nanogingivales</taxon>
        <taxon>Candidatus Nanogingivalaceae</taxon>
        <taxon>Candidatus Nanogingivalis</taxon>
    </lineage>
</organism>
<comment type="caution">
    <text evidence="1">The sequence shown here is derived from an EMBL/GenBank/DDBJ whole genome shotgun (WGS) entry which is preliminary data.</text>
</comment>
<proteinExistence type="predicted"/>
<gene>
    <name evidence="1" type="ORF">G6CMJM_00591</name>
</gene>
<evidence type="ECO:0000313" key="2">
    <source>
        <dbReference type="Proteomes" id="UP001190925"/>
    </source>
</evidence>
<keyword evidence="2" id="KW-1185">Reference proteome</keyword>
<dbReference type="RefSeq" id="WP_129718982.1">
    <property type="nucleotide sequence ID" value="NZ_PRLK01000012.1"/>
</dbReference>
<dbReference type="EMBL" id="PRLK01000012">
    <property type="protein sequence ID" value="RYC72329.1"/>
    <property type="molecule type" value="Genomic_DNA"/>
</dbReference>
<accession>A0ABY0FJ07</accession>
<name>A0ABY0FJ07_9BACT</name>
<protein>
    <recommendedName>
        <fullName evidence="3">RiboL-PSP-HEPN domain-containing protein</fullName>
    </recommendedName>
</protein>
<reference evidence="1 2" key="2">
    <citation type="journal article" date="2020" name="Cell Rep.">
        <title>Acquisition and Adaptation of Ultra-small Parasitic Reduced Genome Bacteria to Mammalian Hosts.</title>
        <authorList>
            <person name="McLean J.S."/>
            <person name="Bor B."/>
            <person name="Kerns K.A."/>
            <person name="Liu Q."/>
            <person name="To T.T."/>
            <person name="Solden L."/>
            <person name="Hendrickson E.L."/>
            <person name="Wrighton K."/>
            <person name="Shi W."/>
            <person name="He X."/>
        </authorList>
    </citation>
    <scope>NUCLEOTIDE SEQUENCE [LARGE SCALE GENOMIC DNA]</scope>
    <source>
        <strain evidence="1 2">TM7_CMJM_G6_1_HOT_870</strain>
    </source>
</reference>
<dbReference type="Proteomes" id="UP001190925">
    <property type="component" value="Unassembled WGS sequence"/>
</dbReference>
<evidence type="ECO:0008006" key="3">
    <source>
        <dbReference type="Google" id="ProtNLM"/>
    </source>
</evidence>